<dbReference type="RefSeq" id="WP_080805642.1">
    <property type="nucleotide sequence ID" value="NZ_LT828551.1"/>
</dbReference>
<name>A0A1W1H996_9BACT</name>
<accession>A0A1W1H996</accession>
<organism evidence="2 3">
    <name type="scientific">Desulfamplus magnetovallimortis</name>
    <dbReference type="NCBI Taxonomy" id="1246637"/>
    <lineage>
        <taxon>Bacteria</taxon>
        <taxon>Pseudomonadati</taxon>
        <taxon>Thermodesulfobacteriota</taxon>
        <taxon>Desulfobacteria</taxon>
        <taxon>Desulfobacterales</taxon>
        <taxon>Desulfobacteraceae</taxon>
        <taxon>Desulfamplus</taxon>
    </lineage>
</organism>
<keyword evidence="3" id="KW-1185">Reference proteome</keyword>
<sequence length="154" mass="17007">MINPIHAYTPSTQTSSAAGKTTDTEQGQLFRNLLEKASGEESGRVGQNNFSPLGEISSPFNLTIEESPGILESQTDELLSKLELYSRKLDNPEVTLKEMSTLLEDIYKNAQSLLQETENTEGLSENDAALKDIACHCAITAQSEYIKFQRGDYL</sequence>
<feature type="region of interest" description="Disordered" evidence="1">
    <location>
        <begin position="1"/>
        <end position="23"/>
    </location>
</feature>
<proteinExistence type="predicted"/>
<protein>
    <submittedName>
        <fullName evidence="2">Putative methyl-accepting chemotaxis protein</fullName>
    </submittedName>
</protein>
<gene>
    <name evidence="2" type="ORF">MTBBW1_1670035</name>
</gene>
<reference evidence="2 3" key="1">
    <citation type="submission" date="2017-03" db="EMBL/GenBank/DDBJ databases">
        <authorList>
            <person name="Afonso C.L."/>
            <person name="Miller P.J."/>
            <person name="Scott M.A."/>
            <person name="Spackman E."/>
            <person name="Goraichik I."/>
            <person name="Dimitrov K.M."/>
            <person name="Suarez D.L."/>
            <person name="Swayne D.E."/>
        </authorList>
    </citation>
    <scope>NUCLEOTIDE SEQUENCE [LARGE SCALE GENOMIC DNA]</scope>
    <source>
        <strain evidence="2">PRJEB14757</strain>
    </source>
</reference>
<evidence type="ECO:0000313" key="2">
    <source>
        <dbReference type="EMBL" id="SLM29019.1"/>
    </source>
</evidence>
<dbReference type="AlphaFoldDB" id="A0A1W1H996"/>
<feature type="compositionally biased region" description="Polar residues" evidence="1">
    <location>
        <begin position="9"/>
        <end position="23"/>
    </location>
</feature>
<dbReference type="OrthoDB" id="5420531at2"/>
<evidence type="ECO:0000256" key="1">
    <source>
        <dbReference type="SAM" id="MobiDB-lite"/>
    </source>
</evidence>
<dbReference type="EMBL" id="FWEV01000076">
    <property type="protein sequence ID" value="SLM29019.1"/>
    <property type="molecule type" value="Genomic_DNA"/>
</dbReference>
<dbReference type="Proteomes" id="UP000191931">
    <property type="component" value="Unassembled WGS sequence"/>
</dbReference>
<evidence type="ECO:0000313" key="3">
    <source>
        <dbReference type="Proteomes" id="UP000191931"/>
    </source>
</evidence>